<proteinExistence type="inferred from homology"/>
<keyword evidence="5 12" id="KW-0812">Transmembrane</keyword>
<keyword evidence="4" id="KW-1003">Cell membrane</keyword>
<accession>A0A498SDG7</accession>
<evidence type="ECO:0000256" key="12">
    <source>
        <dbReference type="RuleBase" id="RU010713"/>
    </source>
</evidence>
<evidence type="ECO:0000256" key="8">
    <source>
        <dbReference type="ARBA" id="ARBA00022989"/>
    </source>
</evidence>
<organism evidence="13 14">
    <name type="scientific">Acanthocheilonema viteae</name>
    <name type="common">Filarial nematode worm</name>
    <name type="synonym">Dipetalonema viteae</name>
    <dbReference type="NCBI Taxonomy" id="6277"/>
    <lineage>
        <taxon>Eukaryota</taxon>
        <taxon>Metazoa</taxon>
        <taxon>Ecdysozoa</taxon>
        <taxon>Nematoda</taxon>
        <taxon>Chromadorea</taxon>
        <taxon>Rhabditida</taxon>
        <taxon>Spirurina</taxon>
        <taxon>Spiruromorpha</taxon>
        <taxon>Filarioidea</taxon>
        <taxon>Onchocercidae</taxon>
        <taxon>Acanthocheilonema</taxon>
    </lineage>
</organism>
<dbReference type="GO" id="GO:0034220">
    <property type="term" value="P:monoatomic ion transmembrane transport"/>
    <property type="evidence" value="ECO:0007669"/>
    <property type="project" value="UniProtKB-KW"/>
</dbReference>
<evidence type="ECO:0000256" key="4">
    <source>
        <dbReference type="ARBA" id="ARBA00022475"/>
    </source>
</evidence>
<evidence type="ECO:0000256" key="2">
    <source>
        <dbReference type="ARBA" id="ARBA00004651"/>
    </source>
</evidence>
<keyword evidence="10 12" id="KW-0472">Membrane</keyword>
<protein>
    <recommendedName>
        <fullName evidence="12">Innexin</fullName>
    </recommendedName>
</protein>
<gene>
    <name evidence="12" type="primary">inx</name>
    <name evidence="13" type="ORF">NAV_LOCUS2658</name>
</gene>
<dbReference type="Proteomes" id="UP000276991">
    <property type="component" value="Unassembled WGS sequence"/>
</dbReference>
<dbReference type="PANTHER" id="PTHR11893:SF46">
    <property type="entry name" value="INNEXIN-12"/>
    <property type="match status" value="1"/>
</dbReference>
<dbReference type="PROSITE" id="PS51013">
    <property type="entry name" value="PANNEXIN"/>
    <property type="match status" value="1"/>
</dbReference>
<comment type="caution">
    <text evidence="12">Lacks conserved residue(s) required for the propagation of feature annotation.</text>
</comment>
<keyword evidence="3 12" id="KW-0813">Transport</keyword>
<evidence type="ECO:0000256" key="10">
    <source>
        <dbReference type="ARBA" id="ARBA00023136"/>
    </source>
</evidence>
<dbReference type="InterPro" id="IPR000990">
    <property type="entry name" value="Innexin"/>
</dbReference>
<feature type="transmembrane region" description="Helical" evidence="12">
    <location>
        <begin position="269"/>
        <end position="291"/>
    </location>
</feature>
<evidence type="ECO:0000256" key="1">
    <source>
        <dbReference type="ARBA" id="ARBA00004610"/>
    </source>
</evidence>
<comment type="similarity">
    <text evidence="12">Belongs to the pannexin family.</text>
</comment>
<keyword evidence="8 12" id="KW-1133">Transmembrane helix</keyword>
<evidence type="ECO:0000256" key="6">
    <source>
        <dbReference type="ARBA" id="ARBA00022868"/>
    </source>
</evidence>
<dbReference type="GO" id="GO:0005243">
    <property type="term" value="F:gap junction channel activity"/>
    <property type="evidence" value="ECO:0007669"/>
    <property type="project" value="TreeGrafter"/>
</dbReference>
<dbReference type="GO" id="GO:0005886">
    <property type="term" value="C:plasma membrane"/>
    <property type="evidence" value="ECO:0007669"/>
    <property type="project" value="UniProtKB-SubCell"/>
</dbReference>
<evidence type="ECO:0000256" key="5">
    <source>
        <dbReference type="ARBA" id="ARBA00022692"/>
    </source>
</evidence>
<dbReference type="AlphaFoldDB" id="A0A498SDG7"/>
<dbReference type="PANTHER" id="PTHR11893">
    <property type="entry name" value="INNEXIN"/>
    <property type="match status" value="1"/>
</dbReference>
<evidence type="ECO:0000313" key="14">
    <source>
        <dbReference type="Proteomes" id="UP000276991"/>
    </source>
</evidence>
<dbReference type="PRINTS" id="PR01262">
    <property type="entry name" value="INNEXIN"/>
</dbReference>
<reference evidence="13 14" key="1">
    <citation type="submission" date="2018-08" db="EMBL/GenBank/DDBJ databases">
        <authorList>
            <person name="Laetsch R D."/>
            <person name="Stevens L."/>
            <person name="Kumar S."/>
            <person name="Blaxter L. M."/>
        </authorList>
    </citation>
    <scope>NUCLEOTIDE SEQUENCE [LARGE SCALE GENOMIC DNA]</scope>
</reference>
<keyword evidence="6" id="KW-0303">Gap junction</keyword>
<evidence type="ECO:0000256" key="3">
    <source>
        <dbReference type="ARBA" id="ARBA00022448"/>
    </source>
</evidence>
<keyword evidence="14" id="KW-1185">Reference proteome</keyword>
<evidence type="ECO:0000313" key="13">
    <source>
        <dbReference type="EMBL" id="VBB27828.1"/>
    </source>
</evidence>
<feature type="transmembrane region" description="Helical" evidence="12">
    <location>
        <begin position="357"/>
        <end position="382"/>
    </location>
</feature>
<evidence type="ECO:0000256" key="11">
    <source>
        <dbReference type="ARBA" id="ARBA00023303"/>
    </source>
</evidence>
<keyword evidence="9 12" id="KW-0406">Ion transport</keyword>
<dbReference type="Pfam" id="PF00876">
    <property type="entry name" value="Innexin"/>
    <property type="match status" value="1"/>
</dbReference>
<comment type="function">
    <text evidence="12">Structural component of the gap junctions.</text>
</comment>
<dbReference type="OrthoDB" id="5867527at2759"/>
<sequence>MVFRSDSREGGVGEERIVCVSEMVIVADEGNGRGCLLPTTRCHLKSIIMIMIISSSSLILTTKKENGILWGNVTRSISQLMDIVRSLLRAVTPLPDGDTADRINYCFSTTILVVLSAFISGWRLDFSLVDEGWWIEYALDYCFIQNTYFIPFTDIIPDNYWDIAEHIIPIPKNITQRENRLIGYYQWVPFILALQAVLFYLPVVMWRTLYSVVGIKVSVICDTCNIRSNMAARDRLKNLEKVASFLAYERDVHSSFDGRMRRHLSSGRFLITTYLIMKLLYALNSLLQFWIVKKLLGVESIWWGAQVFDDLIHGLEWPQTGNFPRVTLCDFAVRVLGNLHRHTVQCVLMINMFNEKIFLFVWFWLLIISTINVVNLLHWLFASLTSNSGQEMIGIYLEKIDPEVAHTTRRRALIDEFVVEKLHPDGVFLLQLVKANSGDIVTCELIATLWRHFIENRVNPPPYTEPLLAGKGKISTHESGL</sequence>
<name>A0A498SDG7_ACAVI</name>
<dbReference type="EMBL" id="UPTC01000292">
    <property type="protein sequence ID" value="VBB27828.1"/>
    <property type="molecule type" value="Genomic_DNA"/>
</dbReference>
<keyword evidence="7" id="KW-0965">Cell junction</keyword>
<feature type="transmembrane region" description="Helical" evidence="12">
    <location>
        <begin position="187"/>
        <end position="206"/>
    </location>
</feature>
<dbReference type="GO" id="GO:0005921">
    <property type="term" value="C:gap junction"/>
    <property type="evidence" value="ECO:0007669"/>
    <property type="project" value="UniProtKB-SubCell"/>
</dbReference>
<evidence type="ECO:0000256" key="7">
    <source>
        <dbReference type="ARBA" id="ARBA00022949"/>
    </source>
</evidence>
<comment type="subcellular location">
    <subcellularLocation>
        <location evidence="1">Cell junction</location>
        <location evidence="1">Gap junction</location>
    </subcellularLocation>
    <subcellularLocation>
        <location evidence="2 12">Cell membrane</location>
        <topology evidence="2 12">Multi-pass membrane protein</topology>
    </subcellularLocation>
</comment>
<keyword evidence="11 12" id="KW-0407">Ion channel</keyword>
<evidence type="ECO:0000256" key="9">
    <source>
        <dbReference type="ARBA" id="ARBA00023065"/>
    </source>
</evidence>
<dbReference type="STRING" id="6277.A0A498SDG7"/>